<dbReference type="OrthoDB" id="366390at2759"/>
<feature type="compositionally biased region" description="Low complexity" evidence="4">
    <location>
        <begin position="699"/>
        <end position="711"/>
    </location>
</feature>
<feature type="compositionally biased region" description="Low complexity" evidence="4">
    <location>
        <begin position="969"/>
        <end position="1005"/>
    </location>
</feature>
<keyword evidence="7" id="KW-1185">Reference proteome</keyword>
<feature type="compositionally biased region" description="Acidic residues" evidence="4">
    <location>
        <begin position="52"/>
        <end position="73"/>
    </location>
</feature>
<keyword evidence="1" id="KW-0677">Repeat</keyword>
<dbReference type="Proteomes" id="UP000827284">
    <property type="component" value="Unassembled WGS sequence"/>
</dbReference>
<feature type="region of interest" description="Disordered" evidence="4">
    <location>
        <begin position="1141"/>
        <end position="1226"/>
    </location>
</feature>
<feature type="repeat" description="ANK" evidence="3">
    <location>
        <begin position="344"/>
        <end position="376"/>
    </location>
</feature>
<dbReference type="PROSITE" id="PS50088">
    <property type="entry name" value="ANK_REPEAT"/>
    <property type="match status" value="2"/>
</dbReference>
<feature type="region of interest" description="Disordered" evidence="4">
    <location>
        <begin position="24"/>
        <end position="106"/>
    </location>
</feature>
<reference evidence="6" key="1">
    <citation type="submission" date="2021-11" db="EMBL/GenBank/DDBJ databases">
        <authorList>
            <person name="Herlambang A."/>
            <person name="Guo Y."/>
            <person name="Takashima Y."/>
            <person name="Nishizawa T."/>
        </authorList>
    </citation>
    <scope>NUCLEOTIDE SEQUENCE</scope>
    <source>
        <strain evidence="6">E1425</strain>
    </source>
</reference>
<evidence type="ECO:0000256" key="4">
    <source>
        <dbReference type="SAM" id="MobiDB-lite"/>
    </source>
</evidence>
<feature type="compositionally biased region" description="Basic residues" evidence="4">
    <location>
        <begin position="502"/>
        <end position="511"/>
    </location>
</feature>
<dbReference type="PROSITE" id="PS50030">
    <property type="entry name" value="UBA"/>
    <property type="match status" value="1"/>
</dbReference>
<evidence type="ECO:0000313" key="6">
    <source>
        <dbReference type="EMBL" id="GJJ68939.1"/>
    </source>
</evidence>
<feature type="region of interest" description="Disordered" evidence="4">
    <location>
        <begin position="390"/>
        <end position="409"/>
    </location>
</feature>
<feature type="compositionally biased region" description="Low complexity" evidence="4">
    <location>
        <begin position="1194"/>
        <end position="1220"/>
    </location>
</feature>
<feature type="region of interest" description="Disordered" evidence="4">
    <location>
        <begin position="484"/>
        <end position="589"/>
    </location>
</feature>
<organism evidence="6 7">
    <name type="scientific">Entomortierella parvispora</name>
    <dbReference type="NCBI Taxonomy" id="205924"/>
    <lineage>
        <taxon>Eukaryota</taxon>
        <taxon>Fungi</taxon>
        <taxon>Fungi incertae sedis</taxon>
        <taxon>Mucoromycota</taxon>
        <taxon>Mortierellomycotina</taxon>
        <taxon>Mortierellomycetes</taxon>
        <taxon>Mortierellales</taxon>
        <taxon>Mortierellaceae</taxon>
        <taxon>Entomortierella</taxon>
    </lineage>
</organism>
<feature type="domain" description="UBA" evidence="5">
    <location>
        <begin position="585"/>
        <end position="627"/>
    </location>
</feature>
<feature type="compositionally biased region" description="Low complexity" evidence="4">
    <location>
        <begin position="829"/>
        <end position="858"/>
    </location>
</feature>
<feature type="repeat" description="ANK" evidence="3">
    <location>
        <begin position="275"/>
        <end position="307"/>
    </location>
</feature>
<dbReference type="SUPFAM" id="SSF48403">
    <property type="entry name" value="Ankyrin repeat"/>
    <property type="match status" value="1"/>
</dbReference>
<feature type="region of interest" description="Disordered" evidence="4">
    <location>
        <begin position="1259"/>
        <end position="1291"/>
    </location>
</feature>
<feature type="compositionally biased region" description="Polar residues" evidence="4">
    <location>
        <begin position="399"/>
        <end position="409"/>
    </location>
</feature>
<dbReference type="PANTHER" id="PTHR24126">
    <property type="entry name" value="ANKYRIN REPEAT, PH AND SEC7 DOMAIN CONTAINING PROTEIN SECG-RELATED"/>
    <property type="match status" value="1"/>
</dbReference>
<dbReference type="PROSITE" id="PS50297">
    <property type="entry name" value="ANK_REP_REGION"/>
    <property type="match status" value="1"/>
</dbReference>
<reference evidence="6" key="2">
    <citation type="journal article" date="2022" name="Microbiol. Resour. Announc.">
        <title>Whole-Genome Sequence of Entomortierella parvispora E1425, a Mucoromycotan Fungus Associated with Burkholderiaceae-Related Endosymbiotic Bacteria.</title>
        <authorList>
            <person name="Herlambang A."/>
            <person name="Guo Y."/>
            <person name="Takashima Y."/>
            <person name="Narisawa K."/>
            <person name="Ohta H."/>
            <person name="Nishizawa T."/>
        </authorList>
    </citation>
    <scope>NUCLEOTIDE SEQUENCE</scope>
    <source>
        <strain evidence="6">E1425</strain>
    </source>
</reference>
<evidence type="ECO:0000256" key="1">
    <source>
        <dbReference type="ARBA" id="ARBA00022737"/>
    </source>
</evidence>
<dbReference type="Gene3D" id="1.10.8.10">
    <property type="entry name" value="DNA helicase RuvA subunit, C-terminal domain"/>
    <property type="match status" value="1"/>
</dbReference>
<feature type="compositionally biased region" description="Polar residues" evidence="4">
    <location>
        <begin position="688"/>
        <end position="698"/>
    </location>
</feature>
<evidence type="ECO:0000259" key="5">
    <source>
        <dbReference type="PROSITE" id="PS50030"/>
    </source>
</evidence>
<feature type="compositionally biased region" description="Basic and acidic residues" evidence="4">
    <location>
        <begin position="74"/>
        <end position="87"/>
    </location>
</feature>
<dbReference type="EMBL" id="BQFW01000002">
    <property type="protein sequence ID" value="GJJ68939.1"/>
    <property type="molecule type" value="Genomic_DNA"/>
</dbReference>
<feature type="compositionally biased region" description="Polar residues" evidence="4">
    <location>
        <begin position="1036"/>
        <end position="1046"/>
    </location>
</feature>
<comment type="caution">
    <text evidence="6">The sequence shown here is derived from an EMBL/GenBank/DDBJ whole genome shotgun (WGS) entry which is preliminary data.</text>
</comment>
<dbReference type="InterPro" id="IPR009060">
    <property type="entry name" value="UBA-like_sf"/>
</dbReference>
<feature type="compositionally biased region" description="Low complexity" evidence="4">
    <location>
        <begin position="1264"/>
        <end position="1278"/>
    </location>
</feature>
<dbReference type="Pfam" id="PF12796">
    <property type="entry name" value="Ank_2"/>
    <property type="match status" value="1"/>
</dbReference>
<evidence type="ECO:0000256" key="2">
    <source>
        <dbReference type="ARBA" id="ARBA00023043"/>
    </source>
</evidence>
<feature type="compositionally biased region" description="Basic and acidic residues" evidence="4">
    <location>
        <begin position="35"/>
        <end position="51"/>
    </location>
</feature>
<dbReference type="InterPro" id="IPR002110">
    <property type="entry name" value="Ankyrin_rpt"/>
</dbReference>
<feature type="compositionally biased region" description="Pro residues" evidence="4">
    <location>
        <begin position="556"/>
        <end position="574"/>
    </location>
</feature>
<gene>
    <name evidence="6" type="ORF">EMPS_01285</name>
</gene>
<evidence type="ECO:0000256" key="3">
    <source>
        <dbReference type="PROSITE-ProRule" id="PRU00023"/>
    </source>
</evidence>
<dbReference type="Pfam" id="PF00627">
    <property type="entry name" value="UBA"/>
    <property type="match status" value="1"/>
</dbReference>
<feature type="region of interest" description="Disordered" evidence="4">
    <location>
        <begin position="664"/>
        <end position="871"/>
    </location>
</feature>
<feature type="compositionally biased region" description="Polar residues" evidence="4">
    <location>
        <begin position="1282"/>
        <end position="1291"/>
    </location>
</feature>
<sequence>MREVLTDQSFAASTLGLSHDFHHHHHHLQHSPPRSCEDCGADHGHEDRLDFPEDSYEDEPDEEESEGDEDDLDDRDHDHGSSGHHDDYVEDSLDDEDYDDDDEQDVVDGYSHHYEENNVKMMAYEEEKLKMETVRRVREEERRIKEELRKKRMSERLRQKQEKERILLLQRLRLEDEERRRREALEQQRKEKLEEEMRKKREAAEKDQTARSFLFQRTLRSETKVVKDMIESTPETSSTLTGVPRFCTLAATRLVGWEFMTIVEGVGEVSEERGIQETLLHVAVRVGCVDLAVFFMEKGAPLDALDSDGLTPLHTAAKHSAPFEICKELVERTVHHIDRTCIVSGKTALHYAAQNGNADLVALLLVHHARINPQDVKGHTPESLAKAGLDSALSEKPSKNNSKQSNTARAQRYRNTLGHLQKALAAIKEAQNRKDAQLEEQRRKDEALARAEAEKDNAARRKQEEKLEADLRRRLEEEKELERLKAMASDPNGNNNNSGGGKNKKKKKKGKAGYDVAQVTKETPPPSQVSASTESTPLVPAAVSAPQPAPASAQPKPTPAPTPAPAQAPSPPKPAIVRIPKPKTSYRPSHLVVTRMTDMGFPLRDSRKALIQTEGRVEDAIDLLTSGAQLADDSEDEAEIAAEKAKAKQAAALAARALQAKNQEAYSPASSNTTLNVSAGGFSPAARPSSNGTFVTSSQPAQQPVVQQAPPHLRSGNAPPGIHPAPVRPVNHPVQILHRTHAMAPHAQPRSVPTQVLQRPQPGSQASQLTVNPALRKSLSNQGAAALSSPPAQPATTIASFIAPRTVQPTPPTRAPYSYGPPASSAVQSKPLLSPSASTPSSGFKLPSSVSTSSLDRSVGGRRPSAEYGLGGITRKFGSMDLASGQSGSLSPGFGSVSSFPGFSASTATWDATSLSPVSSGFQPPSMATHNLWATPGLSLPGAPMLQTVGESSHTTAAFGSPFLTSLPSSQFQQHQNQSQQQQDQHSRASAVGSSSNSVLGFSSSDALDNEDGEMINDVLALAGEEFAKYAEYSNLSNSNPSQEMAPSSRSFGGGRGSTSHPPLNTLWGTAGSGQNGNDSNPGMPSPIGTMNGHTLLSGRGKSLDSRLDNSGSSDLQGSGSVSEYSQWNSGFALDQAMYPAHQRQQQHLHHQQQQQSGSNSFMDSFFGASGPMNGRGGSSSSASSSPYGLHQNHLQSYSPQSLHQSHQQQQQQMHPHTSLGQFDYGFGGLGNGNGLSSPSLSSVASDITGNSPSVALRSVGAIGSSRSQGSDSLSLSGTAPGDSSRSPKQY</sequence>
<feature type="compositionally biased region" description="Acidic residues" evidence="4">
    <location>
        <begin position="88"/>
        <end position="106"/>
    </location>
</feature>
<dbReference type="PANTHER" id="PTHR24126:SF14">
    <property type="entry name" value="ANK_REP_REGION DOMAIN-CONTAINING PROTEIN"/>
    <property type="match status" value="1"/>
</dbReference>
<feature type="region of interest" description="Disordered" evidence="4">
    <location>
        <begin position="1036"/>
        <end position="1124"/>
    </location>
</feature>
<feature type="region of interest" description="Disordered" evidence="4">
    <location>
        <begin position="186"/>
        <end position="205"/>
    </location>
</feature>
<dbReference type="InterPro" id="IPR015940">
    <property type="entry name" value="UBA"/>
</dbReference>
<accession>A0A9P3H2K5</accession>
<feature type="compositionally biased region" description="Polar residues" evidence="4">
    <location>
        <begin position="1109"/>
        <end position="1124"/>
    </location>
</feature>
<feature type="region of interest" description="Disordered" evidence="4">
    <location>
        <begin position="431"/>
        <end position="465"/>
    </location>
</feature>
<dbReference type="InterPro" id="IPR036770">
    <property type="entry name" value="Ankyrin_rpt-contain_sf"/>
</dbReference>
<dbReference type="SUPFAM" id="SSF46934">
    <property type="entry name" value="UBA-like"/>
    <property type="match status" value="1"/>
</dbReference>
<feature type="region of interest" description="Disordered" evidence="4">
    <location>
        <begin position="965"/>
        <end position="1010"/>
    </location>
</feature>
<feature type="compositionally biased region" description="Low complexity" evidence="4">
    <location>
        <begin position="539"/>
        <end position="555"/>
    </location>
</feature>
<evidence type="ECO:0000313" key="7">
    <source>
        <dbReference type="Proteomes" id="UP000827284"/>
    </source>
</evidence>
<name>A0A9P3H2K5_9FUNG</name>
<feature type="compositionally biased region" description="Polar residues" evidence="4">
    <location>
        <begin position="751"/>
        <end position="771"/>
    </location>
</feature>
<proteinExistence type="predicted"/>
<dbReference type="SMART" id="SM00248">
    <property type="entry name" value="ANK"/>
    <property type="match status" value="3"/>
</dbReference>
<dbReference type="Gene3D" id="1.25.40.20">
    <property type="entry name" value="Ankyrin repeat-containing domain"/>
    <property type="match status" value="1"/>
</dbReference>
<keyword evidence="2 3" id="KW-0040">ANK repeat</keyword>
<protein>
    <recommendedName>
        <fullName evidence="5">UBA domain-containing protein</fullName>
    </recommendedName>
</protein>
<feature type="compositionally biased region" description="Polar residues" evidence="4">
    <location>
        <begin position="664"/>
        <end position="677"/>
    </location>
</feature>